<dbReference type="EMBL" id="JBIGHW010000006">
    <property type="protein sequence ID" value="MFG6441687.1"/>
    <property type="molecule type" value="Genomic_DNA"/>
</dbReference>
<reference evidence="2 3" key="1">
    <citation type="submission" date="2024-08" db="EMBL/GenBank/DDBJ databases">
        <authorList>
            <person name="Lu H."/>
        </authorList>
    </citation>
    <scope>NUCLEOTIDE SEQUENCE [LARGE SCALE GENOMIC DNA]</scope>
    <source>
        <strain evidence="2 3">LKC17W</strain>
    </source>
</reference>
<evidence type="ECO:0000256" key="1">
    <source>
        <dbReference type="SAM" id="Phobius"/>
    </source>
</evidence>
<name>A0ABW7FK25_9BURK</name>
<dbReference type="RefSeq" id="WP_394398171.1">
    <property type="nucleotide sequence ID" value="NZ_JBIGHW010000006.1"/>
</dbReference>
<gene>
    <name evidence="2" type="ORF">ACG0Z3_13450</name>
</gene>
<dbReference type="Proteomes" id="UP001606301">
    <property type="component" value="Unassembled WGS sequence"/>
</dbReference>
<evidence type="ECO:0000313" key="3">
    <source>
        <dbReference type="Proteomes" id="UP001606301"/>
    </source>
</evidence>
<keyword evidence="1" id="KW-1133">Transmembrane helix</keyword>
<comment type="caution">
    <text evidence="2">The sequence shown here is derived from an EMBL/GenBank/DDBJ whole genome shotgun (WGS) entry which is preliminary data.</text>
</comment>
<accession>A0ABW7FK25</accession>
<evidence type="ECO:0000313" key="2">
    <source>
        <dbReference type="EMBL" id="MFG6441687.1"/>
    </source>
</evidence>
<keyword evidence="3" id="KW-1185">Reference proteome</keyword>
<organism evidence="2 3">
    <name type="scientific">Pelomonas margarita</name>
    <dbReference type="NCBI Taxonomy" id="3299031"/>
    <lineage>
        <taxon>Bacteria</taxon>
        <taxon>Pseudomonadati</taxon>
        <taxon>Pseudomonadota</taxon>
        <taxon>Betaproteobacteria</taxon>
        <taxon>Burkholderiales</taxon>
        <taxon>Sphaerotilaceae</taxon>
        <taxon>Roseateles</taxon>
    </lineage>
</organism>
<sequence>MRRTPPVVVQLLPQPAVQVVVAVLVLLAAAGLTAWACSHEARAWPLWLAVLPATAWGWRAATVARRRLRWDGEAWWLSAPARDDETVVRLAVLIDLDAWLLLRASPGPHWLPLSRRQQPQWGALRATLFSAANGAVRQR</sequence>
<proteinExistence type="predicted"/>
<protein>
    <recommendedName>
        <fullName evidence="4">Toxin CptA</fullName>
    </recommendedName>
</protein>
<feature type="transmembrane region" description="Helical" evidence="1">
    <location>
        <begin position="12"/>
        <end position="36"/>
    </location>
</feature>
<keyword evidence="1" id="KW-0472">Membrane</keyword>
<evidence type="ECO:0008006" key="4">
    <source>
        <dbReference type="Google" id="ProtNLM"/>
    </source>
</evidence>
<keyword evidence="1" id="KW-0812">Transmembrane</keyword>